<dbReference type="eggNOG" id="ENOG502Z8I1">
    <property type="taxonomic scope" value="Bacteria"/>
</dbReference>
<comment type="caution">
    <text evidence="1">The sequence shown here is derived from an EMBL/GenBank/DDBJ whole genome shotgun (WGS) entry which is preliminary data.</text>
</comment>
<protein>
    <submittedName>
        <fullName evidence="1">Glycerol kinase</fullName>
    </submittedName>
</protein>
<dbReference type="Proteomes" id="UP000029994">
    <property type="component" value="Unassembled WGS sequence"/>
</dbReference>
<keyword evidence="1" id="KW-0418">Kinase</keyword>
<evidence type="ECO:0000313" key="1">
    <source>
        <dbReference type="EMBL" id="KGK11358.1"/>
    </source>
</evidence>
<proteinExistence type="predicted"/>
<reference evidence="1 2" key="1">
    <citation type="submission" date="2014-04" db="EMBL/GenBank/DDBJ databases">
        <title>Genome sequencing of Vibrio navarrensis strains.</title>
        <authorList>
            <person name="Gladney L.M."/>
            <person name="Katz L.S."/>
            <person name="Marino-Ramirez L."/>
            <person name="Jordan I.K."/>
        </authorList>
    </citation>
    <scope>NUCLEOTIDE SEQUENCE [LARGE SCALE GENOMIC DNA]</scope>
    <source>
        <strain evidence="1 2">ATCC 51183</strain>
    </source>
</reference>
<keyword evidence="2" id="KW-1185">Reference proteome</keyword>
<dbReference type="AlphaFoldDB" id="A0A099LSZ8"/>
<name>A0A099LSZ8_9VIBR</name>
<organism evidence="1 2">
    <name type="scientific">Vibrio navarrensis</name>
    <dbReference type="NCBI Taxonomy" id="29495"/>
    <lineage>
        <taxon>Bacteria</taxon>
        <taxon>Pseudomonadati</taxon>
        <taxon>Pseudomonadota</taxon>
        <taxon>Gammaproteobacteria</taxon>
        <taxon>Vibrionales</taxon>
        <taxon>Vibrionaceae</taxon>
        <taxon>Vibrio</taxon>
    </lineage>
</organism>
<keyword evidence="1" id="KW-0808">Transferase</keyword>
<dbReference type="RefSeq" id="WP_039426663.1">
    <property type="nucleotide sequence ID" value="NZ_CP061844.1"/>
</dbReference>
<dbReference type="GeneID" id="43683242"/>
<evidence type="ECO:0000313" key="2">
    <source>
        <dbReference type="Proteomes" id="UP000029994"/>
    </source>
</evidence>
<sequence>MSEKISTTALAKMRNMDAPMLFSDLKRAGYISRVGDKWILTELGARFGGEYVDHPKFGQFIVWPANLHIELANTQGKLLSATELGAAWQLNAKKINQLLSELGWMFKSEQGWQLTESGVRAGGKQRGDGSEHPFYVLWHDSLLRHKRLRQSVVEFLGQDAQTQSTDRSLSNFRQKFEAKHRTLDGHYVRSKGELLIDNWLYMAGVVHAYERQLPIEEEVMSDFYLPAGKVYLQFWGSDSSVTADSIREKTRAIYQAHHFNLIEIEPEEVDKLDDVLPARLRQFGIKAY</sequence>
<dbReference type="EMBL" id="JMCG01000001">
    <property type="protein sequence ID" value="KGK11358.1"/>
    <property type="molecule type" value="Genomic_DNA"/>
</dbReference>
<dbReference type="GO" id="GO:0016301">
    <property type="term" value="F:kinase activity"/>
    <property type="evidence" value="ECO:0007669"/>
    <property type="project" value="UniProtKB-KW"/>
</dbReference>
<accession>A0A099LSZ8</accession>
<gene>
    <name evidence="1" type="ORF">EA26_08555</name>
</gene>
<dbReference type="STRING" id="29495.EA26_08555"/>